<reference evidence="3 4" key="1">
    <citation type="submission" date="2024-09" db="EMBL/GenBank/DDBJ databases">
        <title>Paenibacillus zeirhizospherea sp. nov., isolated from surface of the maize (Zea mays) roots in a horticulture field, Hungary.</title>
        <authorList>
            <person name="Marton D."/>
            <person name="Farkas M."/>
            <person name="Bedics A."/>
            <person name="Toth E."/>
            <person name="Tancsics A."/>
            <person name="Boka K."/>
            <person name="Maroti G."/>
            <person name="Kriszt B."/>
            <person name="Cserhati M."/>
        </authorList>
    </citation>
    <scope>NUCLEOTIDE SEQUENCE [LARGE SCALE GENOMIC DNA]</scope>
    <source>
        <strain evidence="3 4">KCTC 33519</strain>
    </source>
</reference>
<evidence type="ECO:0000313" key="4">
    <source>
        <dbReference type="Proteomes" id="UP001580346"/>
    </source>
</evidence>
<dbReference type="RefSeq" id="WP_375357968.1">
    <property type="nucleotide sequence ID" value="NZ_JBHHMI010000037.1"/>
</dbReference>
<keyword evidence="4" id="KW-1185">Reference proteome</keyword>
<organism evidence="3 4">
    <name type="scientific">Paenibacillus enshidis</name>
    <dbReference type="NCBI Taxonomy" id="1458439"/>
    <lineage>
        <taxon>Bacteria</taxon>
        <taxon>Bacillati</taxon>
        <taxon>Bacillota</taxon>
        <taxon>Bacilli</taxon>
        <taxon>Bacillales</taxon>
        <taxon>Paenibacillaceae</taxon>
        <taxon>Paenibacillus</taxon>
    </lineage>
</organism>
<feature type="domain" description="Insertion element IS150 protein InsJ-like helix-turn-helix" evidence="1">
    <location>
        <begin position="25"/>
        <end position="69"/>
    </location>
</feature>
<dbReference type="EMBL" id="JBHHMI010000037">
    <property type="protein sequence ID" value="MFB5269698.1"/>
    <property type="molecule type" value="Genomic_DNA"/>
</dbReference>
<dbReference type="SUPFAM" id="SSF46689">
    <property type="entry name" value="Homeodomain-like"/>
    <property type="match status" value="1"/>
</dbReference>
<evidence type="ECO:0000259" key="1">
    <source>
        <dbReference type="Pfam" id="PF13518"/>
    </source>
</evidence>
<accession>A0ABV5AZQ9</accession>
<proteinExistence type="predicted"/>
<protein>
    <submittedName>
        <fullName evidence="3">Helix-turn-helix domain-containing protein</fullName>
    </submittedName>
</protein>
<dbReference type="InterPro" id="IPR055247">
    <property type="entry name" value="InsJ-like_HTH"/>
</dbReference>
<dbReference type="Pfam" id="PF13592">
    <property type="entry name" value="HTH_33"/>
    <property type="match status" value="1"/>
</dbReference>
<comment type="caution">
    <text evidence="3">The sequence shown here is derived from an EMBL/GenBank/DDBJ whole genome shotgun (WGS) entry which is preliminary data.</text>
</comment>
<dbReference type="InterPro" id="IPR025959">
    <property type="entry name" value="Winged_HTH_dom"/>
</dbReference>
<feature type="domain" description="Winged helix-turn helix" evidence="2">
    <location>
        <begin position="105"/>
        <end position="153"/>
    </location>
</feature>
<gene>
    <name evidence="3" type="ORF">ACE41H_23355</name>
</gene>
<dbReference type="Pfam" id="PF13518">
    <property type="entry name" value="HTH_28"/>
    <property type="match status" value="1"/>
</dbReference>
<evidence type="ECO:0000313" key="3">
    <source>
        <dbReference type="EMBL" id="MFB5269698.1"/>
    </source>
</evidence>
<name>A0ABV5AZQ9_9BACL</name>
<dbReference type="InterPro" id="IPR009057">
    <property type="entry name" value="Homeodomain-like_sf"/>
</dbReference>
<sequence length="290" mass="33998">MNRQDTELKALIEAMRETDHQRLYERYEAVKFHLEGESLTSIARKLGRTRQTIKSYIDIYRRDGIEGLNEAYYDMLSRKLDPAQEARLKDVLAHRRPVDEGLGGHYSWGINLIRQWVMREYGQSFSKRGISKLLLRLGFHFTKANYTLVAADPITGIRYTRVTYPALKKMMKNAHNSRLIYEDQSLVLPYYLLQHGWFLEESGSWNLFMDQDQGKLSFLDGIRCLKDALRAHPEGSLFTVMSYNRLQYVNDFQPYLRKNPRLTLIFLPSYTPNLNPSDGSHSEEHHNEEV</sequence>
<dbReference type="Proteomes" id="UP001580346">
    <property type="component" value="Unassembled WGS sequence"/>
</dbReference>
<evidence type="ECO:0000259" key="2">
    <source>
        <dbReference type="Pfam" id="PF13592"/>
    </source>
</evidence>